<feature type="active site" evidence="2">
    <location>
        <position position="21"/>
    </location>
</feature>
<dbReference type="GO" id="GO:0016094">
    <property type="term" value="P:polyprenol biosynthetic process"/>
    <property type="evidence" value="ECO:0007669"/>
    <property type="project" value="TreeGrafter"/>
</dbReference>
<name>A0A4R8DQA8_9BACT</name>
<dbReference type="Pfam" id="PF01255">
    <property type="entry name" value="Prenyltransf"/>
    <property type="match status" value="1"/>
</dbReference>
<dbReference type="InterPro" id="IPR001441">
    <property type="entry name" value="UPP_synth-like"/>
</dbReference>
<proteinExistence type="inferred from homology"/>
<dbReference type="PROSITE" id="PS01066">
    <property type="entry name" value="UPP_SYNTHASE"/>
    <property type="match status" value="1"/>
</dbReference>
<comment type="cofactor">
    <cofactor evidence="2">
        <name>Mg(2+)</name>
        <dbReference type="ChEBI" id="CHEBI:18420"/>
    </cofactor>
    <text evidence="2">Binds 2 magnesium ions per subunit.</text>
</comment>
<accession>A0A4R8DQA8</accession>
<dbReference type="FunFam" id="3.40.1180.10:FF:000001">
    <property type="entry name" value="(2E,6E)-farnesyl-diphosphate-specific ditrans,polycis-undecaprenyl-diphosphate synthase"/>
    <property type="match status" value="1"/>
</dbReference>
<dbReference type="NCBIfam" id="TIGR00055">
    <property type="entry name" value="uppS"/>
    <property type="match status" value="1"/>
</dbReference>
<feature type="binding site" evidence="2">
    <location>
        <position position="72"/>
    </location>
    <ligand>
        <name>substrate</name>
    </ligand>
</feature>
<feature type="binding site" evidence="2">
    <location>
        <position position="70"/>
    </location>
    <ligand>
        <name>substrate</name>
    </ligand>
</feature>
<evidence type="ECO:0000256" key="2">
    <source>
        <dbReference type="HAMAP-Rule" id="MF_01139"/>
    </source>
</evidence>
<comment type="caution">
    <text evidence="3">The sequence shown here is derived from an EMBL/GenBank/DDBJ whole genome shotgun (WGS) entry which is preliminary data.</text>
</comment>
<dbReference type="CDD" id="cd00475">
    <property type="entry name" value="Cis_IPPS"/>
    <property type="match status" value="1"/>
</dbReference>
<feature type="binding site" evidence="2">
    <location>
        <position position="38"/>
    </location>
    <ligand>
        <name>substrate</name>
    </ligand>
</feature>
<comment type="similarity">
    <text evidence="2">Belongs to the UPP synthase family.</text>
</comment>
<dbReference type="RefSeq" id="WP_133991117.1">
    <property type="nucleotide sequence ID" value="NZ_SODV01000001.1"/>
</dbReference>
<feature type="binding site" evidence="2">
    <location>
        <position position="189"/>
    </location>
    <ligand>
        <name>substrate</name>
    </ligand>
</feature>
<gene>
    <name evidence="3" type="ORF">EDB95_0982</name>
</gene>
<feature type="binding site" evidence="2">
    <location>
        <position position="21"/>
    </location>
    <ligand>
        <name>Mg(2+)</name>
        <dbReference type="ChEBI" id="CHEBI:18420"/>
    </ligand>
</feature>
<dbReference type="GO" id="GO:0000287">
    <property type="term" value="F:magnesium ion binding"/>
    <property type="evidence" value="ECO:0007669"/>
    <property type="project" value="UniProtKB-UniRule"/>
</dbReference>
<dbReference type="InterPro" id="IPR036424">
    <property type="entry name" value="UPP_synth-like_sf"/>
</dbReference>
<dbReference type="EC" id="2.5.1.-" evidence="2"/>
<feature type="binding site" evidence="2">
    <location>
        <begin position="66"/>
        <end position="68"/>
    </location>
    <ligand>
        <name>substrate</name>
    </ligand>
</feature>
<dbReference type="PANTHER" id="PTHR10291:SF0">
    <property type="entry name" value="DEHYDRODOLICHYL DIPHOSPHATE SYNTHASE 2"/>
    <property type="match status" value="1"/>
</dbReference>
<feature type="binding site" evidence="2">
    <location>
        <begin position="22"/>
        <end position="25"/>
    </location>
    <ligand>
        <name>substrate</name>
    </ligand>
</feature>
<keyword evidence="4" id="KW-1185">Reference proteome</keyword>
<dbReference type="AlphaFoldDB" id="A0A4R8DQA8"/>
<keyword evidence="1 2" id="KW-0808">Transferase</keyword>
<dbReference type="InterPro" id="IPR018520">
    <property type="entry name" value="UPP_synth-like_CS"/>
</dbReference>
<dbReference type="HAMAP" id="MF_01139">
    <property type="entry name" value="ISPT"/>
    <property type="match status" value="1"/>
</dbReference>
<dbReference type="GO" id="GO:0045547">
    <property type="term" value="F:ditrans,polycis-polyprenyl diphosphate synthase [(2E,6E)-farnesyl diphosphate specific] activity"/>
    <property type="evidence" value="ECO:0007669"/>
    <property type="project" value="TreeGrafter"/>
</dbReference>
<comment type="subunit">
    <text evidence="2">Homodimer.</text>
</comment>
<keyword evidence="2" id="KW-0479">Metal-binding</keyword>
<feature type="binding site" evidence="2">
    <location>
        <begin position="195"/>
        <end position="197"/>
    </location>
    <ligand>
        <name>substrate</name>
    </ligand>
</feature>
<organism evidence="3 4">
    <name type="scientific">Dinghuibacter silviterrae</name>
    <dbReference type="NCBI Taxonomy" id="1539049"/>
    <lineage>
        <taxon>Bacteria</taxon>
        <taxon>Pseudomonadati</taxon>
        <taxon>Bacteroidota</taxon>
        <taxon>Chitinophagia</taxon>
        <taxon>Chitinophagales</taxon>
        <taxon>Chitinophagaceae</taxon>
        <taxon>Dinghuibacter</taxon>
    </lineage>
</organism>
<feature type="binding site" evidence="2">
    <location>
        <position position="34"/>
    </location>
    <ligand>
        <name>substrate</name>
    </ligand>
</feature>
<comment type="function">
    <text evidence="2">Catalyzes the condensation of isopentenyl diphosphate (IPP) with allylic pyrophosphates generating different type of terpenoids.</text>
</comment>
<dbReference type="Proteomes" id="UP000294498">
    <property type="component" value="Unassembled WGS sequence"/>
</dbReference>
<dbReference type="NCBIfam" id="NF011405">
    <property type="entry name" value="PRK14830.1"/>
    <property type="match status" value="1"/>
</dbReference>
<dbReference type="OrthoDB" id="4191603at2"/>
<keyword evidence="2" id="KW-0460">Magnesium</keyword>
<dbReference type="EMBL" id="SODV01000001">
    <property type="protein sequence ID" value="TDW99965.1"/>
    <property type="molecule type" value="Genomic_DNA"/>
</dbReference>
<sequence>MSLLEQIDKQRLPRHIAIIMDGNGRWAKEQGQDRLYGHFHGVESVRNIVEGCAELGIGYLTLYAFSTENWDRPAYEVNGLMELLIDTIRKEVDTLNRNNIRLHMIGDMQMLPESAQHELEEAMELTGTNTGLNLVMALSYSSRWELVHAMRQVAEDVKAGKVDPGAVTPALLEQYLCTRGIPDPELMIRTSGEFRISNFLLYQLAYAELYFTPTLWPDFRKENLYEAILDFQNRERRFGKTSEQIAEVPTGVISKDSIGRF</sequence>
<evidence type="ECO:0000256" key="1">
    <source>
        <dbReference type="ARBA" id="ARBA00022679"/>
    </source>
</evidence>
<evidence type="ECO:0000313" key="3">
    <source>
        <dbReference type="EMBL" id="TDW99965.1"/>
    </source>
</evidence>
<feature type="binding site" evidence="2">
    <location>
        <position position="208"/>
    </location>
    <ligand>
        <name>Mg(2+)</name>
        <dbReference type="ChEBI" id="CHEBI:18420"/>
    </ligand>
</feature>
<dbReference type="Gene3D" id="3.40.1180.10">
    <property type="entry name" value="Decaprenyl diphosphate synthase-like"/>
    <property type="match status" value="1"/>
</dbReference>
<reference evidence="3 4" key="1">
    <citation type="submission" date="2019-03" db="EMBL/GenBank/DDBJ databases">
        <title>Genomic Encyclopedia of Type Strains, Phase IV (KMG-IV): sequencing the most valuable type-strain genomes for metagenomic binning, comparative biology and taxonomic classification.</title>
        <authorList>
            <person name="Goeker M."/>
        </authorList>
    </citation>
    <scope>NUCLEOTIDE SEQUENCE [LARGE SCALE GENOMIC DNA]</scope>
    <source>
        <strain evidence="3 4">DSM 100059</strain>
    </source>
</reference>
<dbReference type="SUPFAM" id="SSF64005">
    <property type="entry name" value="Undecaprenyl diphosphate synthase"/>
    <property type="match status" value="1"/>
</dbReference>
<feature type="active site" description="Proton acceptor" evidence="2">
    <location>
        <position position="69"/>
    </location>
</feature>
<feature type="binding site" evidence="2">
    <location>
        <position position="26"/>
    </location>
    <ligand>
        <name>substrate</name>
    </ligand>
</feature>
<evidence type="ECO:0000313" key="4">
    <source>
        <dbReference type="Proteomes" id="UP000294498"/>
    </source>
</evidence>
<protein>
    <recommendedName>
        <fullName evidence="2">Isoprenyl transferase</fullName>
        <ecNumber evidence="2">2.5.1.-</ecNumber>
    </recommendedName>
</protein>
<dbReference type="PANTHER" id="PTHR10291">
    <property type="entry name" value="DEHYDRODOLICHYL DIPHOSPHATE SYNTHASE FAMILY MEMBER"/>
    <property type="match status" value="1"/>
</dbReference>